<dbReference type="AlphaFoldDB" id="A0A7Y8Y2I0"/>
<evidence type="ECO:0008006" key="4">
    <source>
        <dbReference type="Google" id="ProtNLM"/>
    </source>
</evidence>
<evidence type="ECO:0000256" key="1">
    <source>
        <dbReference type="SAM" id="Phobius"/>
    </source>
</evidence>
<protein>
    <recommendedName>
        <fullName evidence="4">Oxygen tolerance</fullName>
    </recommendedName>
</protein>
<dbReference type="Proteomes" id="UP000535020">
    <property type="component" value="Unassembled WGS sequence"/>
</dbReference>
<keyword evidence="1" id="KW-0472">Membrane</keyword>
<keyword evidence="1" id="KW-1133">Transmembrane helix</keyword>
<sequence length="538" mass="61458">MKKILYIALLLISTFGVSQKRVETSIDTTKNKIGAQFNLTLRVKADTTETVVFPHGNHFGPLEVIRSYVVDTVKKDNRYELVKKYGLTQFDSGKYKLPRLPILIDNKPFYSDSLNVEVGAVAVDTLKQKMYDIKPIMAAESIGIPMWVYILIVLAIIGGLGYLTYALVKKFQKKKTEEVIYKTPIEKATALLSNLEKKQLVQRGEVKDYYSELTDIARTYIEEVVHIPAMESTTSELIVALREAASNKKMPVNQETFENLERVLKTADLVKFAKSRPLDFEIEGDKEKIEKVIVVIDKSVPKEEEDEETEAFRELQRRKMLNRQKRNRILLTVGVVFLLLFATTVYFVMTKGFDYVKDNIIGHPTKDLVEGEWVNSEYGNPAIVIETPKVLKRIDAEKLFPKEVIALLKDYQTFVYGSMVDDFYISVATLSYKSEVQIDLSKSIEGSIAVVEQMGARNMIVKQEEYQTGKGLEGRKAYGTFSRKNAKGEDVKLVYQMLVFGQQNGLQQIVLMYREDDQYAKQMADRILNSVELKQVMQ</sequence>
<dbReference type="RefSeq" id="WP_176006103.1">
    <property type="nucleotide sequence ID" value="NZ_JABWMI010000011.1"/>
</dbReference>
<feature type="transmembrane region" description="Helical" evidence="1">
    <location>
        <begin position="329"/>
        <end position="349"/>
    </location>
</feature>
<evidence type="ECO:0000313" key="3">
    <source>
        <dbReference type="Proteomes" id="UP000535020"/>
    </source>
</evidence>
<accession>A0A7Y8Y2I0</accession>
<reference evidence="2 3" key="1">
    <citation type="submission" date="2020-07" db="EMBL/GenBank/DDBJ databases">
        <authorList>
            <person name="Sun Q."/>
        </authorList>
    </citation>
    <scope>NUCLEOTIDE SEQUENCE [LARGE SCALE GENOMIC DNA]</scope>
    <source>
        <strain evidence="2 3">MAH-1</strain>
    </source>
</reference>
<evidence type="ECO:0000313" key="2">
    <source>
        <dbReference type="EMBL" id="NYA71286.1"/>
    </source>
</evidence>
<name>A0A7Y8Y2I0_9FLAO</name>
<dbReference type="EMBL" id="JACBJI010000004">
    <property type="protein sequence ID" value="NYA71286.1"/>
    <property type="molecule type" value="Genomic_DNA"/>
</dbReference>
<organism evidence="2 3">
    <name type="scientific">Flavobacterium agri</name>
    <dbReference type="NCBI Taxonomy" id="2743471"/>
    <lineage>
        <taxon>Bacteria</taxon>
        <taxon>Pseudomonadati</taxon>
        <taxon>Bacteroidota</taxon>
        <taxon>Flavobacteriia</taxon>
        <taxon>Flavobacteriales</taxon>
        <taxon>Flavobacteriaceae</taxon>
        <taxon>Flavobacterium</taxon>
    </lineage>
</organism>
<keyword evidence="1" id="KW-0812">Transmembrane</keyword>
<comment type="caution">
    <text evidence="2">The sequence shown here is derived from an EMBL/GenBank/DDBJ whole genome shotgun (WGS) entry which is preliminary data.</text>
</comment>
<feature type="transmembrane region" description="Helical" evidence="1">
    <location>
        <begin position="146"/>
        <end position="168"/>
    </location>
</feature>
<gene>
    <name evidence="2" type="ORF">HZF10_10170</name>
</gene>
<keyword evidence="3" id="KW-1185">Reference proteome</keyword>
<proteinExistence type="predicted"/>